<protein>
    <recommendedName>
        <fullName evidence="7">Large ribosomal subunit protein mL52</fullName>
    </recommendedName>
    <alternativeName>
        <fullName evidence="8">39S ribosomal protein L52, mitochondrial</fullName>
    </alternativeName>
</protein>
<dbReference type="GO" id="GO:0005762">
    <property type="term" value="C:mitochondrial large ribosomal subunit"/>
    <property type="evidence" value="ECO:0007669"/>
    <property type="project" value="InterPro"/>
</dbReference>
<evidence type="ECO:0000256" key="8">
    <source>
        <dbReference type="ARBA" id="ARBA00035425"/>
    </source>
</evidence>
<dbReference type="InterPro" id="IPR034596">
    <property type="entry name" value="Ribosomal_mL52"/>
</dbReference>
<evidence type="ECO:0000256" key="4">
    <source>
        <dbReference type="ARBA" id="ARBA00022980"/>
    </source>
</evidence>
<evidence type="ECO:0000256" key="7">
    <source>
        <dbReference type="ARBA" id="ARBA00035181"/>
    </source>
</evidence>
<sequence>MAVSMISRLFQLISFAGLGLKRRIRPNETRSISTSYYCLVEQDWRYKNGLPRNPNAYGPLTDGRDFTFVDGRTTPVAPGQLKRLEKNKLHADKILQIVKEMDFAVERNKQLKKLDEEKRKDILDSKLKPKGHLLLSKDK</sequence>
<accession>A0A8J2RGN8</accession>
<dbReference type="OrthoDB" id="10249237at2759"/>
<evidence type="ECO:0000313" key="9">
    <source>
        <dbReference type="EMBL" id="CAH0098838.1"/>
    </source>
</evidence>
<reference evidence="9" key="1">
    <citation type="submission" date="2021-11" db="EMBL/GenBank/DDBJ databases">
        <authorList>
            <person name="Schell T."/>
        </authorList>
    </citation>
    <scope>NUCLEOTIDE SEQUENCE</scope>
    <source>
        <strain evidence="9">M5</strain>
    </source>
</reference>
<keyword evidence="3" id="KW-0809">Transit peptide</keyword>
<proteinExistence type="inferred from homology"/>
<evidence type="ECO:0000256" key="1">
    <source>
        <dbReference type="ARBA" id="ARBA00004173"/>
    </source>
</evidence>
<evidence type="ECO:0000256" key="2">
    <source>
        <dbReference type="ARBA" id="ARBA00007232"/>
    </source>
</evidence>
<comment type="similarity">
    <text evidence="2">Belongs to the mitochondrion-specific ribosomal protein mL52 family.</text>
</comment>
<gene>
    <name evidence="9" type="ORF">DGAL_LOCUS943</name>
</gene>
<keyword evidence="4" id="KW-0689">Ribosomal protein</keyword>
<evidence type="ECO:0000256" key="6">
    <source>
        <dbReference type="ARBA" id="ARBA00023274"/>
    </source>
</evidence>
<comment type="caution">
    <text evidence="9">The sequence shown here is derived from an EMBL/GenBank/DDBJ whole genome shotgun (WGS) entry which is preliminary data.</text>
</comment>
<dbReference type="GO" id="GO:0032543">
    <property type="term" value="P:mitochondrial translation"/>
    <property type="evidence" value="ECO:0007669"/>
    <property type="project" value="InterPro"/>
</dbReference>
<dbReference type="Proteomes" id="UP000789390">
    <property type="component" value="Unassembled WGS sequence"/>
</dbReference>
<dbReference type="PANTHER" id="PTHR34090">
    <property type="entry name" value="39S RIBOSOMAL PROTEIN L52, MITOCHONDRIAL"/>
    <property type="match status" value="1"/>
</dbReference>
<organism evidence="9 10">
    <name type="scientific">Daphnia galeata</name>
    <dbReference type="NCBI Taxonomy" id="27404"/>
    <lineage>
        <taxon>Eukaryota</taxon>
        <taxon>Metazoa</taxon>
        <taxon>Ecdysozoa</taxon>
        <taxon>Arthropoda</taxon>
        <taxon>Crustacea</taxon>
        <taxon>Branchiopoda</taxon>
        <taxon>Diplostraca</taxon>
        <taxon>Cladocera</taxon>
        <taxon>Anomopoda</taxon>
        <taxon>Daphniidae</taxon>
        <taxon>Daphnia</taxon>
    </lineage>
</organism>
<dbReference type="EMBL" id="CAKKLH010000009">
    <property type="protein sequence ID" value="CAH0098838.1"/>
    <property type="molecule type" value="Genomic_DNA"/>
</dbReference>
<name>A0A8J2RGN8_9CRUS</name>
<dbReference type="PANTHER" id="PTHR34090:SF1">
    <property type="entry name" value="LARGE RIBOSOMAL SUBUNIT PROTEIN ML52"/>
    <property type="match status" value="1"/>
</dbReference>
<evidence type="ECO:0000256" key="3">
    <source>
        <dbReference type="ARBA" id="ARBA00022946"/>
    </source>
</evidence>
<comment type="subcellular location">
    <subcellularLocation>
        <location evidence="1">Mitochondrion</location>
    </subcellularLocation>
</comment>
<evidence type="ECO:0000256" key="5">
    <source>
        <dbReference type="ARBA" id="ARBA00023128"/>
    </source>
</evidence>
<keyword evidence="10" id="KW-1185">Reference proteome</keyword>
<evidence type="ECO:0000313" key="10">
    <source>
        <dbReference type="Proteomes" id="UP000789390"/>
    </source>
</evidence>
<keyword evidence="5" id="KW-0496">Mitochondrion</keyword>
<dbReference type="AlphaFoldDB" id="A0A8J2RGN8"/>
<dbReference type="GO" id="GO:0003735">
    <property type="term" value="F:structural constituent of ribosome"/>
    <property type="evidence" value="ECO:0007669"/>
    <property type="project" value="InterPro"/>
</dbReference>
<keyword evidence="6" id="KW-0687">Ribonucleoprotein</keyword>
<dbReference type="Pfam" id="PF18699">
    <property type="entry name" value="MRPL52"/>
    <property type="match status" value="1"/>
</dbReference>